<accession>A0A9K3J8Z2</accession>
<evidence type="ECO:0000313" key="1">
    <source>
        <dbReference type="EMBL" id="KAF5810717.1"/>
    </source>
</evidence>
<dbReference type="Gramene" id="mRNA:HanXRQr2_Chr04g0172921">
    <property type="protein sequence ID" value="CDS:HanXRQr2_Chr04g0172921.1"/>
    <property type="gene ID" value="HanXRQr2_Chr04g0172921"/>
</dbReference>
<protein>
    <submittedName>
        <fullName evidence="1">Uncharacterized protein</fullName>
    </submittedName>
</protein>
<keyword evidence="2" id="KW-1185">Reference proteome</keyword>
<dbReference type="AlphaFoldDB" id="A0A9K3J8Z2"/>
<comment type="caution">
    <text evidence="1">The sequence shown here is derived from an EMBL/GenBank/DDBJ whole genome shotgun (WGS) entry which is preliminary data.</text>
</comment>
<dbReference type="Proteomes" id="UP000215914">
    <property type="component" value="Unassembled WGS sequence"/>
</dbReference>
<gene>
    <name evidence="1" type="ORF">HanXRQr2_Chr04g0172921</name>
</gene>
<evidence type="ECO:0000313" key="2">
    <source>
        <dbReference type="Proteomes" id="UP000215914"/>
    </source>
</evidence>
<reference evidence="1" key="1">
    <citation type="journal article" date="2017" name="Nature">
        <title>The sunflower genome provides insights into oil metabolism, flowering and Asterid evolution.</title>
        <authorList>
            <person name="Badouin H."/>
            <person name="Gouzy J."/>
            <person name="Grassa C.J."/>
            <person name="Murat F."/>
            <person name="Staton S.E."/>
            <person name="Cottret L."/>
            <person name="Lelandais-Briere C."/>
            <person name="Owens G.L."/>
            <person name="Carrere S."/>
            <person name="Mayjonade B."/>
            <person name="Legrand L."/>
            <person name="Gill N."/>
            <person name="Kane N.C."/>
            <person name="Bowers J.E."/>
            <person name="Hubner S."/>
            <person name="Bellec A."/>
            <person name="Berard A."/>
            <person name="Berges H."/>
            <person name="Blanchet N."/>
            <person name="Boniface M.C."/>
            <person name="Brunel D."/>
            <person name="Catrice O."/>
            <person name="Chaidir N."/>
            <person name="Claudel C."/>
            <person name="Donnadieu C."/>
            <person name="Faraut T."/>
            <person name="Fievet G."/>
            <person name="Helmstetter N."/>
            <person name="King M."/>
            <person name="Knapp S.J."/>
            <person name="Lai Z."/>
            <person name="Le Paslier M.C."/>
            <person name="Lippi Y."/>
            <person name="Lorenzon L."/>
            <person name="Mandel J.R."/>
            <person name="Marage G."/>
            <person name="Marchand G."/>
            <person name="Marquand E."/>
            <person name="Bret-Mestries E."/>
            <person name="Morien E."/>
            <person name="Nambeesan S."/>
            <person name="Nguyen T."/>
            <person name="Pegot-Espagnet P."/>
            <person name="Pouilly N."/>
            <person name="Raftis F."/>
            <person name="Sallet E."/>
            <person name="Schiex T."/>
            <person name="Thomas J."/>
            <person name="Vandecasteele C."/>
            <person name="Vares D."/>
            <person name="Vear F."/>
            <person name="Vautrin S."/>
            <person name="Crespi M."/>
            <person name="Mangin B."/>
            <person name="Burke J.M."/>
            <person name="Salse J."/>
            <person name="Munos S."/>
            <person name="Vincourt P."/>
            <person name="Rieseberg L.H."/>
            <person name="Langlade N.B."/>
        </authorList>
    </citation>
    <scope>NUCLEOTIDE SEQUENCE</scope>
    <source>
        <tissue evidence="1">Leaves</tissue>
    </source>
</reference>
<reference evidence="1" key="2">
    <citation type="submission" date="2020-06" db="EMBL/GenBank/DDBJ databases">
        <title>Helianthus annuus Genome sequencing and assembly Release 2.</title>
        <authorList>
            <person name="Gouzy J."/>
            <person name="Langlade N."/>
            <person name="Munos S."/>
        </authorList>
    </citation>
    <scope>NUCLEOTIDE SEQUENCE</scope>
    <source>
        <tissue evidence="1">Leaves</tissue>
    </source>
</reference>
<organism evidence="1 2">
    <name type="scientific">Helianthus annuus</name>
    <name type="common">Common sunflower</name>
    <dbReference type="NCBI Taxonomy" id="4232"/>
    <lineage>
        <taxon>Eukaryota</taxon>
        <taxon>Viridiplantae</taxon>
        <taxon>Streptophyta</taxon>
        <taxon>Embryophyta</taxon>
        <taxon>Tracheophyta</taxon>
        <taxon>Spermatophyta</taxon>
        <taxon>Magnoliopsida</taxon>
        <taxon>eudicotyledons</taxon>
        <taxon>Gunneridae</taxon>
        <taxon>Pentapetalae</taxon>
        <taxon>asterids</taxon>
        <taxon>campanulids</taxon>
        <taxon>Asterales</taxon>
        <taxon>Asteraceae</taxon>
        <taxon>Asteroideae</taxon>
        <taxon>Heliantheae alliance</taxon>
        <taxon>Heliantheae</taxon>
        <taxon>Helianthus</taxon>
    </lineage>
</organism>
<name>A0A9K3J8Z2_HELAN</name>
<sequence>MFIRRSNSNYTLRYRLITTNTHESLNAAAIHRVITRSLLRFKVRSIETIQRILSAAQIGFILCHSSLIRWMFKYRTLSFVVRV</sequence>
<proteinExistence type="predicted"/>
<dbReference type="EMBL" id="MNCJ02000319">
    <property type="protein sequence ID" value="KAF5810717.1"/>
    <property type="molecule type" value="Genomic_DNA"/>
</dbReference>